<feature type="transmembrane region" description="Helical" evidence="1">
    <location>
        <begin position="204"/>
        <end position="222"/>
    </location>
</feature>
<reference evidence="2 3" key="1">
    <citation type="submission" date="2018-11" db="EMBL/GenBank/DDBJ databases">
        <title>Draft genome of Simplicispira Flexivirga sp. BO-16.</title>
        <authorList>
            <person name="Im W.T."/>
        </authorList>
    </citation>
    <scope>NUCLEOTIDE SEQUENCE [LARGE SCALE GENOMIC DNA]</scope>
    <source>
        <strain evidence="2 3">BO-16</strain>
    </source>
</reference>
<keyword evidence="1" id="KW-1133">Transmembrane helix</keyword>
<keyword evidence="1" id="KW-0472">Membrane</keyword>
<keyword evidence="3" id="KW-1185">Reference proteome</keyword>
<organism evidence="2 3">
    <name type="scientific">Flexivirga caeni</name>
    <dbReference type="NCBI Taxonomy" id="2294115"/>
    <lineage>
        <taxon>Bacteria</taxon>
        <taxon>Bacillati</taxon>
        <taxon>Actinomycetota</taxon>
        <taxon>Actinomycetes</taxon>
        <taxon>Micrococcales</taxon>
        <taxon>Dermacoccaceae</taxon>
        <taxon>Flexivirga</taxon>
    </lineage>
</organism>
<gene>
    <name evidence="2" type="ORF">EFY87_00340</name>
</gene>
<dbReference type="EMBL" id="RJJQ01000001">
    <property type="protein sequence ID" value="RNI25491.1"/>
    <property type="molecule type" value="Genomic_DNA"/>
</dbReference>
<dbReference type="OrthoDB" id="2991218at2"/>
<evidence type="ECO:0000256" key="1">
    <source>
        <dbReference type="SAM" id="Phobius"/>
    </source>
</evidence>
<evidence type="ECO:0000313" key="2">
    <source>
        <dbReference type="EMBL" id="RNI25491.1"/>
    </source>
</evidence>
<comment type="caution">
    <text evidence="2">The sequence shown here is derived from an EMBL/GenBank/DDBJ whole genome shotgun (WGS) entry which is preliminary data.</text>
</comment>
<name>A0A3M9MIX7_9MICO</name>
<sequence length="230" mass="22894">MLTINGDQATVSETVSGLASKLPTDKATLASLGIPAAFAGAPFPHVQHIHINGNDMCPTASADTNHDGVISTVEGQPAYGKIGTTLSTKGTTGASAAATVTVAPGGGSFTYKRTFTMNQATLSAIKNNKAVVVVHGLNPANAPKAALTSPNSLGVTLPGASKKLAMIGTAPALCGRLVSSQMNTMPSGGVQTGGGGTSGIQDQGLFYGAGGLLLGAGAVLVVRRRFGKQH</sequence>
<proteinExistence type="predicted"/>
<evidence type="ECO:0008006" key="4">
    <source>
        <dbReference type="Google" id="ProtNLM"/>
    </source>
</evidence>
<accession>A0A3M9MIX7</accession>
<dbReference type="Proteomes" id="UP000271678">
    <property type="component" value="Unassembled WGS sequence"/>
</dbReference>
<evidence type="ECO:0000313" key="3">
    <source>
        <dbReference type="Proteomes" id="UP000271678"/>
    </source>
</evidence>
<dbReference type="AlphaFoldDB" id="A0A3M9MIX7"/>
<protein>
    <recommendedName>
        <fullName evidence="4">CHRD domain-containing protein</fullName>
    </recommendedName>
</protein>
<keyword evidence="1" id="KW-0812">Transmembrane</keyword>